<dbReference type="Proteomes" id="UP001281410">
    <property type="component" value="Unassembled WGS sequence"/>
</dbReference>
<evidence type="ECO:0000313" key="7">
    <source>
        <dbReference type="Proteomes" id="UP001281410"/>
    </source>
</evidence>
<evidence type="ECO:0000256" key="2">
    <source>
        <dbReference type="ARBA" id="ARBA00006787"/>
    </source>
</evidence>
<dbReference type="AlphaFoldDB" id="A0AAE0DUJ7"/>
<dbReference type="PANTHER" id="PTHR10543:SF101">
    <property type="entry name" value="9-CIS-EPOXYCAROTENOID DIOXYGENASE NCED6, CHLOROPLASTIC"/>
    <property type="match status" value="1"/>
</dbReference>
<protein>
    <submittedName>
        <fullName evidence="6">Uncharacterized protein</fullName>
    </submittedName>
</protein>
<dbReference type="GO" id="GO:0046872">
    <property type="term" value="F:metal ion binding"/>
    <property type="evidence" value="ECO:0007669"/>
    <property type="project" value="UniProtKB-KW"/>
</dbReference>
<keyword evidence="4" id="KW-0223">Dioxygenase</keyword>
<dbReference type="GO" id="GO:0010436">
    <property type="term" value="F:carotenoid dioxygenase activity"/>
    <property type="evidence" value="ECO:0007669"/>
    <property type="project" value="TreeGrafter"/>
</dbReference>
<dbReference type="PANTHER" id="PTHR10543">
    <property type="entry name" value="BETA-CAROTENE DIOXYGENASE"/>
    <property type="match status" value="1"/>
</dbReference>
<keyword evidence="5" id="KW-0408">Iron</keyword>
<dbReference type="Pfam" id="PF03055">
    <property type="entry name" value="RPE65"/>
    <property type="match status" value="1"/>
</dbReference>
<dbReference type="EMBL" id="JANJYJ010000009">
    <property type="protein sequence ID" value="KAK3188906.1"/>
    <property type="molecule type" value="Genomic_DNA"/>
</dbReference>
<reference evidence="6" key="1">
    <citation type="journal article" date="2023" name="Plant J.">
        <title>Genome sequences and population genomics provide insights into the demographic history, inbreeding, and mutation load of two 'living fossil' tree species of Dipteronia.</title>
        <authorList>
            <person name="Feng Y."/>
            <person name="Comes H.P."/>
            <person name="Chen J."/>
            <person name="Zhu S."/>
            <person name="Lu R."/>
            <person name="Zhang X."/>
            <person name="Li P."/>
            <person name="Qiu J."/>
            <person name="Olsen K.M."/>
            <person name="Qiu Y."/>
        </authorList>
    </citation>
    <scope>NUCLEOTIDE SEQUENCE</scope>
    <source>
        <strain evidence="6">NBL</strain>
    </source>
</reference>
<proteinExistence type="inferred from homology"/>
<gene>
    <name evidence="6" type="ORF">Dsin_028467</name>
</gene>
<comment type="cofactor">
    <cofactor evidence="1">
        <name>Fe(2+)</name>
        <dbReference type="ChEBI" id="CHEBI:29033"/>
    </cofactor>
</comment>
<evidence type="ECO:0000313" key="6">
    <source>
        <dbReference type="EMBL" id="KAK3188906.1"/>
    </source>
</evidence>
<dbReference type="GO" id="GO:0009570">
    <property type="term" value="C:chloroplast stroma"/>
    <property type="evidence" value="ECO:0007669"/>
    <property type="project" value="TreeGrafter"/>
</dbReference>
<evidence type="ECO:0000256" key="5">
    <source>
        <dbReference type="ARBA" id="ARBA00023004"/>
    </source>
</evidence>
<comment type="caution">
    <text evidence="6">The sequence shown here is derived from an EMBL/GenBank/DDBJ whole genome shotgun (WGS) entry which is preliminary data.</text>
</comment>
<keyword evidence="4" id="KW-0560">Oxidoreductase</keyword>
<evidence type="ECO:0000256" key="1">
    <source>
        <dbReference type="ARBA" id="ARBA00001954"/>
    </source>
</evidence>
<evidence type="ECO:0000256" key="3">
    <source>
        <dbReference type="ARBA" id="ARBA00022723"/>
    </source>
</evidence>
<sequence length="132" mass="15300">MVVIGSCINPPDSIINQCESPVQSELSKILLNLRTEESTHRVIVLRMNLEVGQVNRKLLGKKTRYVYLAVVDPWPNCSDIANVDLESGRVTKFMYGTSRYSGEPLFVPENEDKIKVWQRKRRRRVYSWVCDK</sequence>
<dbReference type="InterPro" id="IPR004294">
    <property type="entry name" value="Carotenoid_Oase"/>
</dbReference>
<organism evidence="6 7">
    <name type="scientific">Dipteronia sinensis</name>
    <dbReference type="NCBI Taxonomy" id="43782"/>
    <lineage>
        <taxon>Eukaryota</taxon>
        <taxon>Viridiplantae</taxon>
        <taxon>Streptophyta</taxon>
        <taxon>Embryophyta</taxon>
        <taxon>Tracheophyta</taxon>
        <taxon>Spermatophyta</taxon>
        <taxon>Magnoliopsida</taxon>
        <taxon>eudicotyledons</taxon>
        <taxon>Gunneridae</taxon>
        <taxon>Pentapetalae</taxon>
        <taxon>rosids</taxon>
        <taxon>malvids</taxon>
        <taxon>Sapindales</taxon>
        <taxon>Sapindaceae</taxon>
        <taxon>Hippocastanoideae</taxon>
        <taxon>Acereae</taxon>
        <taxon>Dipteronia</taxon>
    </lineage>
</organism>
<accession>A0AAE0DUJ7</accession>
<keyword evidence="3" id="KW-0479">Metal-binding</keyword>
<evidence type="ECO:0000256" key="4">
    <source>
        <dbReference type="ARBA" id="ARBA00022964"/>
    </source>
</evidence>
<keyword evidence="7" id="KW-1185">Reference proteome</keyword>
<comment type="similarity">
    <text evidence="2">Belongs to the carotenoid oxygenase family.</text>
</comment>
<name>A0AAE0DUJ7_9ROSI</name>
<dbReference type="GO" id="GO:0016121">
    <property type="term" value="P:carotene catabolic process"/>
    <property type="evidence" value="ECO:0007669"/>
    <property type="project" value="TreeGrafter"/>
</dbReference>